<proteinExistence type="predicted"/>
<gene>
    <name evidence="1" type="ORF">DVJ83_15625</name>
</gene>
<organism evidence="1 2">
    <name type="scientific">Deinococcus wulumuqiensis</name>
    <dbReference type="NCBI Taxonomy" id="980427"/>
    <lineage>
        <taxon>Bacteria</taxon>
        <taxon>Thermotogati</taxon>
        <taxon>Deinococcota</taxon>
        <taxon>Deinococci</taxon>
        <taxon>Deinococcales</taxon>
        <taxon>Deinococcaceae</taxon>
        <taxon>Deinococcus</taxon>
    </lineage>
</organism>
<dbReference type="KEGG" id="dwu:DVJ83_15625"/>
<accession>A0A345ILM3</accession>
<dbReference type="AlphaFoldDB" id="A0A345ILM3"/>
<dbReference type="Proteomes" id="UP000253744">
    <property type="component" value="Plasmid pDrdI"/>
</dbReference>
<name>A0A345ILM3_9DEIO</name>
<sequence length="68" mass="7946">MTQDIMDLYWRHDVQHVTYLATDDEQRRWPLHADALKYGGVHSVITQDPACLHRPGVVLLPPDSPWWP</sequence>
<keyword evidence="1" id="KW-0614">Plasmid</keyword>
<evidence type="ECO:0000313" key="2">
    <source>
        <dbReference type="Proteomes" id="UP000253744"/>
    </source>
</evidence>
<dbReference type="RefSeq" id="WP_114673253.1">
    <property type="nucleotide sequence ID" value="NZ_CP031163.1"/>
</dbReference>
<dbReference type="EMBL" id="CP031163">
    <property type="protein sequence ID" value="AXH00596.1"/>
    <property type="molecule type" value="Genomic_DNA"/>
</dbReference>
<evidence type="ECO:0000313" key="1">
    <source>
        <dbReference type="EMBL" id="AXH00596.1"/>
    </source>
</evidence>
<reference evidence="1 2" key="1">
    <citation type="submission" date="2018-07" db="EMBL/GenBank/DDBJ databases">
        <title>Complete Genome and Methylome Analysis of Deinococcus wulumuqiensis NEB 479.</title>
        <authorList>
            <person name="Fomenkov A."/>
            <person name="Luyten Y."/>
            <person name="Vincze T."/>
            <person name="Anton B.P."/>
            <person name="Clark T."/>
            <person name="Roberts R.J."/>
            <person name="Morgan R.D."/>
        </authorList>
    </citation>
    <scope>NUCLEOTIDE SEQUENCE [LARGE SCALE GENOMIC DNA]</scope>
    <source>
        <strain evidence="1 2">NEB 479</strain>
        <plasmid evidence="2">Plasmid pdrdi</plasmid>
    </source>
</reference>
<protein>
    <submittedName>
        <fullName evidence="1">Uncharacterized protein</fullName>
    </submittedName>
</protein>
<geneLocation type="plasmid" evidence="2">
    <name>pdrdi</name>
</geneLocation>